<organism evidence="4">
    <name type="scientific">Clastoptera arizonana</name>
    <name type="common">Arizona spittle bug</name>
    <dbReference type="NCBI Taxonomy" id="38151"/>
    <lineage>
        <taxon>Eukaryota</taxon>
        <taxon>Metazoa</taxon>
        <taxon>Ecdysozoa</taxon>
        <taxon>Arthropoda</taxon>
        <taxon>Hexapoda</taxon>
        <taxon>Insecta</taxon>
        <taxon>Pterygota</taxon>
        <taxon>Neoptera</taxon>
        <taxon>Paraneoptera</taxon>
        <taxon>Hemiptera</taxon>
        <taxon>Auchenorrhyncha</taxon>
        <taxon>Cercopoidea</taxon>
        <taxon>Clastopteridae</taxon>
        <taxon>Clastoptera</taxon>
    </lineage>
</organism>
<dbReference type="InterPro" id="IPR036085">
    <property type="entry name" value="PAZ_dom_sf"/>
</dbReference>
<dbReference type="InterPro" id="IPR032474">
    <property type="entry name" value="Argonaute_N"/>
</dbReference>
<dbReference type="GO" id="GO:0034587">
    <property type="term" value="P:piRNA processing"/>
    <property type="evidence" value="ECO:0007669"/>
    <property type="project" value="UniProtKB-ARBA"/>
</dbReference>
<dbReference type="InterPro" id="IPR032472">
    <property type="entry name" value="ArgoL2"/>
</dbReference>
<dbReference type="Pfam" id="PF02170">
    <property type="entry name" value="PAZ"/>
    <property type="match status" value="1"/>
</dbReference>
<dbReference type="Pfam" id="PF02171">
    <property type="entry name" value="Piwi"/>
    <property type="match status" value="1"/>
</dbReference>
<dbReference type="InterPro" id="IPR045246">
    <property type="entry name" value="Piwi_ago-like"/>
</dbReference>
<dbReference type="Pfam" id="PF16486">
    <property type="entry name" value="ArgoN"/>
    <property type="match status" value="1"/>
</dbReference>
<dbReference type="Pfam" id="PF16488">
    <property type="entry name" value="ArgoL2"/>
    <property type="match status" value="1"/>
</dbReference>
<protein>
    <submittedName>
        <fullName evidence="4">Uncharacterized protein</fullName>
    </submittedName>
</protein>
<accession>A0A1B6E7E6</accession>
<feature type="domain" description="Piwi" evidence="3">
    <location>
        <begin position="452"/>
        <end position="754"/>
    </location>
</feature>
<dbReference type="InterPro" id="IPR003100">
    <property type="entry name" value="PAZ_dom"/>
</dbReference>
<evidence type="ECO:0000259" key="2">
    <source>
        <dbReference type="PROSITE" id="PS50821"/>
    </source>
</evidence>
<dbReference type="SMART" id="SM01163">
    <property type="entry name" value="DUF1785"/>
    <property type="match status" value="1"/>
</dbReference>
<dbReference type="InterPro" id="IPR012337">
    <property type="entry name" value="RNaseH-like_sf"/>
</dbReference>
<evidence type="ECO:0000313" key="4">
    <source>
        <dbReference type="EMBL" id="JAS33836.1"/>
    </source>
</evidence>
<dbReference type="InterPro" id="IPR036397">
    <property type="entry name" value="RNaseH_sf"/>
</dbReference>
<dbReference type="Gene3D" id="2.170.260.10">
    <property type="entry name" value="paz domain"/>
    <property type="match status" value="1"/>
</dbReference>
<dbReference type="PROSITE" id="PS50821">
    <property type="entry name" value="PAZ"/>
    <property type="match status" value="1"/>
</dbReference>
<sequence length="785" mass="90414">MQSQCIMMWISIQICRKKLFRPAMELFRKKHYPNRNPAFDGRKNLYSCGFLPFTNEIHDTIVVFDNERQRDKEFKITIKLASQVDMSALLTYAQNGGRTIPQDAIQALDIVLRNPASMSFTQVGRSFFTPPKGQVLDLGDGMELWYGFYQSAILGWKPYLNIDVAHKGFPTAKYLIEVAMDVRRTQDVRDLRNPFDRNEAAMFEKTVKNLKVEYELPNQPNSRRTYKVHKLEKPAGEARFTLENNSTMTVGEYFAKEKRILLKFPAMPCVHVGNEKKNIFLPIEFCKIQAGQVVNAKLNEIQTANMVRAAAKPADVRKQRIMDAMRQANFNADKCVNEFGITVSQEFTKVGARILDPPKLEYQNNQTVLPNKGVWRPMRFLKTNTLLQWCILNLDFRTREQDCWKFGDTMISTGRQLGITIEKPYDVKTLNMRGPDKRPIIDYFDKNKSAQLIVVIFNDRDAGMYGKVKQCAELSVGVLTQCIRSKTMFKMNPATASNILLKVNSKLNGVNHQIDKSCRPSIFNAPIMIVGADVTHPSPDQKTIPSVAAVAASHDPAAFQYNMLWRLQPPRQEMIEDLEEMMKTQLKFFYQKTKQKPFKIIFYRDGVSEGQFSQVLDIELKAIRRACTGLQSDFNPKITFLVVQKRHHTRFFPTNPRDEDGKNKNVPAGTIVDTEITHPREMDFYLVSHASLQGTSRPTKYHKLWDDNDMDEDDLEELTYYLCHLFSRCTRSVSYPAPTYYAHLAAFRARCYIEGTPIQIGNLQREQETRMIQTAIVQNSPMFFV</sequence>
<dbReference type="SUPFAM" id="SSF101690">
    <property type="entry name" value="PAZ domain"/>
    <property type="match status" value="1"/>
</dbReference>
<name>A0A1B6E7E6_9HEMI</name>
<evidence type="ECO:0000256" key="1">
    <source>
        <dbReference type="RuleBase" id="RU361178"/>
    </source>
</evidence>
<evidence type="ECO:0000259" key="3">
    <source>
        <dbReference type="PROSITE" id="PS50822"/>
    </source>
</evidence>
<dbReference type="InterPro" id="IPR003165">
    <property type="entry name" value="Piwi"/>
</dbReference>
<dbReference type="GO" id="GO:0003723">
    <property type="term" value="F:RNA binding"/>
    <property type="evidence" value="ECO:0007669"/>
    <property type="project" value="InterPro"/>
</dbReference>
<dbReference type="InterPro" id="IPR014811">
    <property type="entry name" value="ArgoL1"/>
</dbReference>
<comment type="similarity">
    <text evidence="1">Belongs to the argonaute family.</text>
</comment>
<dbReference type="AlphaFoldDB" id="A0A1B6E7E6"/>
<gene>
    <name evidence="4" type="ORF">g.22945</name>
</gene>
<dbReference type="CDD" id="cd02846">
    <property type="entry name" value="PAZ_argonaute_like"/>
    <property type="match status" value="1"/>
</dbReference>
<feature type="domain" description="PAZ" evidence="2">
    <location>
        <begin position="177"/>
        <end position="290"/>
    </location>
</feature>
<dbReference type="EMBL" id="GEDC01003462">
    <property type="protein sequence ID" value="JAS33836.1"/>
    <property type="molecule type" value="Transcribed_RNA"/>
</dbReference>
<dbReference type="Gene3D" id="3.40.50.2300">
    <property type="match status" value="1"/>
</dbReference>
<proteinExistence type="inferred from homology"/>
<dbReference type="SMART" id="SM00950">
    <property type="entry name" value="Piwi"/>
    <property type="match status" value="1"/>
</dbReference>
<dbReference type="PROSITE" id="PS50822">
    <property type="entry name" value="PIWI"/>
    <property type="match status" value="1"/>
</dbReference>
<dbReference type="SUPFAM" id="SSF53098">
    <property type="entry name" value="Ribonuclease H-like"/>
    <property type="match status" value="1"/>
</dbReference>
<reference evidence="4" key="1">
    <citation type="submission" date="2015-12" db="EMBL/GenBank/DDBJ databases">
        <title>De novo transcriptome assembly of four potential Pierce s Disease insect vectors from Arizona vineyards.</title>
        <authorList>
            <person name="Tassone E.E."/>
        </authorList>
    </citation>
    <scope>NUCLEOTIDE SEQUENCE</scope>
</reference>
<dbReference type="Gene3D" id="3.30.420.10">
    <property type="entry name" value="Ribonuclease H-like superfamily/Ribonuclease H"/>
    <property type="match status" value="1"/>
</dbReference>
<dbReference type="Pfam" id="PF08699">
    <property type="entry name" value="ArgoL1"/>
    <property type="match status" value="1"/>
</dbReference>
<dbReference type="CDD" id="cd04657">
    <property type="entry name" value="Piwi_ago-like"/>
    <property type="match status" value="1"/>
</dbReference>
<dbReference type="PANTHER" id="PTHR22891">
    <property type="entry name" value="EUKARYOTIC TRANSLATION INITIATION FACTOR 2C"/>
    <property type="match status" value="1"/>
</dbReference>
<dbReference type="SMART" id="SM00949">
    <property type="entry name" value="PAZ"/>
    <property type="match status" value="1"/>
</dbReference>